<comment type="similarity">
    <text evidence="1">Belongs to the sigma-70 factor family. ECF subfamily.</text>
</comment>
<evidence type="ECO:0000313" key="10">
    <source>
        <dbReference type="Proteomes" id="UP000177870"/>
    </source>
</evidence>
<evidence type="ECO:0000256" key="2">
    <source>
        <dbReference type="ARBA" id="ARBA00023015"/>
    </source>
</evidence>
<feature type="region of interest" description="Disordered" evidence="6">
    <location>
        <begin position="199"/>
        <end position="223"/>
    </location>
</feature>
<dbReference type="AlphaFoldDB" id="A0A1D8TLW5"/>
<reference evidence="10" key="1">
    <citation type="submission" date="2016-10" db="EMBL/GenBank/DDBJ databases">
        <title>Comparative genomics uncovers the prolific and rare metabolic potential of the cyanobacterial genus Moorea.</title>
        <authorList>
            <person name="Leao T."/>
            <person name="Castelao G."/>
            <person name="Korobeynikov A."/>
            <person name="Monroe E.A."/>
            <person name="Podell S."/>
            <person name="Glukhov E."/>
            <person name="Allen E."/>
            <person name="Gerwick W.H."/>
            <person name="Gerwick L."/>
        </authorList>
    </citation>
    <scope>NUCLEOTIDE SEQUENCE [LARGE SCALE GENOMIC DNA]</scope>
    <source>
        <strain evidence="10">PAL-8-15-08-1</strain>
    </source>
</reference>
<dbReference type="GO" id="GO:0006352">
    <property type="term" value="P:DNA-templated transcription initiation"/>
    <property type="evidence" value="ECO:0007669"/>
    <property type="project" value="InterPro"/>
</dbReference>
<dbReference type="InterPro" id="IPR039425">
    <property type="entry name" value="RNA_pol_sigma-70-like"/>
</dbReference>
<sequence length="423" mass="47755">MRSDIQLEAISTGLGQSDQVSEKEFWQQWQQYQDYLYHRCLRWMGGNPTDAEDALSRAMLKAWEKVQKFGRKIANFKPWLTKLTHNLCVDIHREHCRSANQVEDIEGIPEEKGLVSCEDTPERALETDEKKIAIRRAIDNLPARLHQTFILHFYQELSYRDIAQQQDISYQNVCKRISQARAMLREELRGYFIGEDETDPELSVTSTNEATKSANENKSQGNTEVERIVGETVTSSVAVEEVESVVGEEVQEVALSLQHSESLPVPATSEETLEVNNEALLRSRINVSGVGILPAPGRKLARCQFHNKMPVPPRCPPHQDACSTKMPVPPRCPPHQDACSTKMPTPPRCPPHQDAHSTARSPPHEDTHSTKIPVSPRCLFYKTIKIIRHLCNPKHGCLCFEAAVCERQAAPINKNPPHLPSQG</sequence>
<evidence type="ECO:0000259" key="7">
    <source>
        <dbReference type="Pfam" id="PF04542"/>
    </source>
</evidence>
<dbReference type="Proteomes" id="UP000177870">
    <property type="component" value="Chromosome"/>
</dbReference>
<keyword evidence="2" id="KW-0805">Transcription regulation</keyword>
<evidence type="ECO:0000313" key="9">
    <source>
        <dbReference type="EMBL" id="AOW98604.1"/>
    </source>
</evidence>
<dbReference type="STRING" id="1458985.BJP34_03300"/>
<dbReference type="InterPro" id="IPR036388">
    <property type="entry name" value="WH-like_DNA-bd_sf"/>
</dbReference>
<dbReference type="Pfam" id="PF04542">
    <property type="entry name" value="Sigma70_r2"/>
    <property type="match status" value="1"/>
</dbReference>
<evidence type="ECO:0000259" key="8">
    <source>
        <dbReference type="Pfam" id="PF08281"/>
    </source>
</evidence>
<feature type="domain" description="RNA polymerase sigma-70 region 2" evidence="7">
    <location>
        <begin position="30"/>
        <end position="95"/>
    </location>
</feature>
<evidence type="ECO:0000256" key="6">
    <source>
        <dbReference type="SAM" id="MobiDB-lite"/>
    </source>
</evidence>
<organism evidence="9 10">
    <name type="scientific">Moorena producens PAL-8-15-08-1</name>
    <dbReference type="NCBI Taxonomy" id="1458985"/>
    <lineage>
        <taxon>Bacteria</taxon>
        <taxon>Bacillati</taxon>
        <taxon>Cyanobacteriota</taxon>
        <taxon>Cyanophyceae</taxon>
        <taxon>Coleofasciculales</taxon>
        <taxon>Coleofasciculaceae</taxon>
        <taxon>Moorena</taxon>
    </lineage>
</organism>
<name>A0A1D8TLW5_9CYAN</name>
<dbReference type="PANTHER" id="PTHR43133:SF8">
    <property type="entry name" value="RNA POLYMERASE SIGMA FACTOR HI_1459-RELATED"/>
    <property type="match status" value="1"/>
</dbReference>
<dbReference type="InterPro" id="IPR007627">
    <property type="entry name" value="RNA_pol_sigma70_r2"/>
</dbReference>
<dbReference type="GO" id="GO:0016987">
    <property type="term" value="F:sigma factor activity"/>
    <property type="evidence" value="ECO:0007669"/>
    <property type="project" value="UniProtKB-KW"/>
</dbReference>
<protein>
    <recommendedName>
        <fullName evidence="11">Sigma-70 family RNA polymerase sigma factor</fullName>
    </recommendedName>
</protein>
<dbReference type="PANTHER" id="PTHR43133">
    <property type="entry name" value="RNA POLYMERASE ECF-TYPE SIGMA FACTO"/>
    <property type="match status" value="1"/>
</dbReference>
<dbReference type="Pfam" id="PF08281">
    <property type="entry name" value="Sigma70_r4_2"/>
    <property type="match status" value="1"/>
</dbReference>
<dbReference type="InterPro" id="IPR013325">
    <property type="entry name" value="RNA_pol_sigma_r2"/>
</dbReference>
<gene>
    <name evidence="9" type="ORF">BJP34_03300</name>
</gene>
<proteinExistence type="inferred from homology"/>
<dbReference type="KEGG" id="mpro:BJP34_03300"/>
<dbReference type="GO" id="GO:0003677">
    <property type="term" value="F:DNA binding"/>
    <property type="evidence" value="ECO:0007669"/>
    <property type="project" value="UniProtKB-KW"/>
</dbReference>
<feature type="region of interest" description="Disordered" evidence="6">
    <location>
        <begin position="338"/>
        <end position="370"/>
    </location>
</feature>
<feature type="compositionally biased region" description="Basic and acidic residues" evidence="6">
    <location>
        <begin position="351"/>
        <end position="369"/>
    </location>
</feature>
<keyword evidence="4" id="KW-0238">DNA-binding</keyword>
<keyword evidence="5" id="KW-0804">Transcription</keyword>
<evidence type="ECO:0000256" key="4">
    <source>
        <dbReference type="ARBA" id="ARBA00023125"/>
    </source>
</evidence>
<feature type="compositionally biased region" description="Polar residues" evidence="6">
    <location>
        <begin position="203"/>
        <end position="223"/>
    </location>
</feature>
<feature type="domain" description="RNA polymerase sigma factor 70 region 4 type 2" evidence="8">
    <location>
        <begin position="133"/>
        <end position="184"/>
    </location>
</feature>
<evidence type="ECO:0000256" key="5">
    <source>
        <dbReference type="ARBA" id="ARBA00023163"/>
    </source>
</evidence>
<dbReference type="InterPro" id="IPR013324">
    <property type="entry name" value="RNA_pol_sigma_r3/r4-like"/>
</dbReference>
<dbReference type="InterPro" id="IPR014284">
    <property type="entry name" value="RNA_pol_sigma-70_dom"/>
</dbReference>
<dbReference type="EMBL" id="CP017599">
    <property type="protein sequence ID" value="AOW98604.1"/>
    <property type="molecule type" value="Genomic_DNA"/>
</dbReference>
<dbReference type="NCBIfam" id="TIGR02937">
    <property type="entry name" value="sigma70-ECF"/>
    <property type="match status" value="1"/>
</dbReference>
<evidence type="ECO:0000256" key="1">
    <source>
        <dbReference type="ARBA" id="ARBA00010641"/>
    </source>
</evidence>
<accession>A0A1D8TLW5</accession>
<evidence type="ECO:0008006" key="11">
    <source>
        <dbReference type="Google" id="ProtNLM"/>
    </source>
</evidence>
<dbReference type="SUPFAM" id="SSF88659">
    <property type="entry name" value="Sigma3 and sigma4 domains of RNA polymerase sigma factors"/>
    <property type="match status" value="1"/>
</dbReference>
<dbReference type="InterPro" id="IPR013249">
    <property type="entry name" value="RNA_pol_sigma70_r4_t2"/>
</dbReference>
<evidence type="ECO:0000256" key="3">
    <source>
        <dbReference type="ARBA" id="ARBA00023082"/>
    </source>
</evidence>
<dbReference type="CDD" id="cd06171">
    <property type="entry name" value="Sigma70_r4"/>
    <property type="match status" value="1"/>
</dbReference>
<dbReference type="Gene3D" id="1.10.1740.10">
    <property type="match status" value="1"/>
</dbReference>
<dbReference type="SUPFAM" id="SSF88946">
    <property type="entry name" value="Sigma2 domain of RNA polymerase sigma factors"/>
    <property type="match status" value="1"/>
</dbReference>
<dbReference type="Gene3D" id="1.10.10.10">
    <property type="entry name" value="Winged helix-like DNA-binding domain superfamily/Winged helix DNA-binding domain"/>
    <property type="match status" value="1"/>
</dbReference>
<dbReference type="OrthoDB" id="7193272at2"/>
<keyword evidence="3" id="KW-0731">Sigma factor</keyword>